<protein>
    <submittedName>
        <fullName evidence="3">Putative ankyrin repeat protein</fullName>
    </submittedName>
</protein>
<dbReference type="PANTHER" id="PTHR24198">
    <property type="entry name" value="ANKYRIN REPEAT AND PROTEIN KINASE DOMAIN-CONTAINING PROTEIN"/>
    <property type="match status" value="1"/>
</dbReference>
<name>H2EFM0_9VIRU</name>
<organism evidence="3">
    <name type="scientific">Moumouvirus sp. 'Monve'</name>
    <dbReference type="NCBI Taxonomy" id="1128131"/>
    <lineage>
        <taxon>Viruses</taxon>
        <taxon>Varidnaviria</taxon>
        <taxon>Bamfordvirae</taxon>
        <taxon>Nucleocytoviricota</taxon>
        <taxon>Megaviricetes</taxon>
        <taxon>Imitervirales</taxon>
        <taxon>Mimiviridae</taxon>
        <taxon>Megamimivirinae</taxon>
        <taxon>Moumouvirus</taxon>
    </lineage>
</organism>
<keyword evidence="2" id="KW-0040">ANK repeat</keyword>
<dbReference type="InterPro" id="IPR002110">
    <property type="entry name" value="Ankyrin_rpt"/>
</dbReference>
<sequence>MKSLIEINNSYNYEKIYPCTEEIYCSGFTKLMYLIINEKNMFKGYQVIKKYLIKNKNKIYYQNELGYTALMLAVINYPTKTSFKTIKLLLEFGPMIVCNNDGYDAICLAIKTFNNHNSLKLIKLLLECDLDFIDYCFDEDCVISFNIILSINISILSLILDNILDINKRISHNETYIAKAISMHNYLLVRELIKRDCDLSLDYNYGNNLLHYCIHYDFYDVYTIKCIINAGCNINKINENDLSPLMMICKNTKTMPNLEIDIIKVISIVILLLENGANINLKNKSNRTAISLVCKYNNKYSRKIIKLLIQNGVDLNYKTLMTPLIVASKYSRGDNKIVKLLLESGADINYNNTVDCHALMYACRYAGTTSHISTVKLLLESGSDVNLKNIGGKTALTYTSRYSKLSSHNDVVTLLLDYGADINILSNKKDNALLLSCRKYKSYSDISTILLLLSYGSDYLIKDKNGETLFSYISGDELFTCFKIIKTIENSKSCLKKTLKQFMQVIENKFYDPNGFRIKLLNLKWNLESNNLDKVITWENLELFNYFDVYDFENVKIKILDNTKYMF</sequence>
<reference evidence="3" key="1">
    <citation type="submission" date="2011-10" db="EMBL/GenBank/DDBJ databases">
        <title>Provirophages and transpovirons: unique mobilome of giant viruses.</title>
        <authorList>
            <person name="Desnues C."/>
            <person name="LaScola B."/>
            <person name="Yutin N."/>
            <person name="Fournous G."/>
            <person name="Koonin E."/>
            <person name="Raoult D."/>
        </authorList>
    </citation>
    <scope>NUCLEOTIDE SEQUENCE</scope>
    <source>
        <strain evidence="3">Mv13-mv</strain>
    </source>
</reference>
<proteinExistence type="predicted"/>
<dbReference type="Gene3D" id="1.25.40.20">
    <property type="entry name" value="Ankyrin repeat-containing domain"/>
    <property type="match status" value="4"/>
</dbReference>
<keyword evidence="1" id="KW-0677">Repeat</keyword>
<dbReference type="PANTHER" id="PTHR24198:SF165">
    <property type="entry name" value="ANKYRIN REPEAT-CONTAINING PROTEIN-RELATED"/>
    <property type="match status" value="1"/>
</dbReference>
<evidence type="ECO:0000313" key="3">
    <source>
        <dbReference type="EMBL" id="AEX63285.1"/>
    </source>
</evidence>
<dbReference type="InterPro" id="IPR036770">
    <property type="entry name" value="Ankyrin_rpt-contain_sf"/>
</dbReference>
<evidence type="ECO:0000256" key="2">
    <source>
        <dbReference type="ARBA" id="ARBA00023043"/>
    </source>
</evidence>
<dbReference type="Pfam" id="PF12796">
    <property type="entry name" value="Ank_2"/>
    <property type="match status" value="3"/>
</dbReference>
<gene>
    <name evidence="3" type="ORF">mv_R1083</name>
</gene>
<dbReference type="SMART" id="SM00248">
    <property type="entry name" value="ANK"/>
    <property type="match status" value="10"/>
</dbReference>
<dbReference type="SUPFAM" id="SSF48403">
    <property type="entry name" value="Ankyrin repeat"/>
    <property type="match status" value="2"/>
</dbReference>
<dbReference type="EMBL" id="JN885999">
    <property type="protein sequence ID" value="AEX63285.1"/>
    <property type="molecule type" value="Genomic_DNA"/>
</dbReference>
<accession>H2EFM0</accession>
<dbReference type="PROSITE" id="PS50088">
    <property type="entry name" value="ANK_REPEAT"/>
    <property type="match status" value="2"/>
</dbReference>
<evidence type="ECO:0000256" key="1">
    <source>
        <dbReference type="ARBA" id="ARBA00022737"/>
    </source>
</evidence>
<dbReference type="PROSITE" id="PS50297">
    <property type="entry name" value="ANK_REP_REGION"/>
    <property type="match status" value="1"/>
</dbReference>